<dbReference type="PANTHER" id="PTHR43716:SF1">
    <property type="entry name" value="D-2-HYDROXYGLUTARATE DEHYDROGENASE, MITOCHONDRIAL"/>
    <property type="match status" value="1"/>
</dbReference>
<evidence type="ECO:0000313" key="17">
    <source>
        <dbReference type="EMBL" id="THV51851.1"/>
    </source>
</evidence>
<dbReference type="FunFam" id="3.30.465.10:FF:000053">
    <property type="entry name" value="D-lactate dehydrogenase (Cytochrome), putative"/>
    <property type="match status" value="1"/>
</dbReference>
<keyword evidence="4" id="KW-0285">Flavoprotein</keyword>
<feature type="domain" description="FAD-binding PCMH-type" evidence="16">
    <location>
        <begin position="120"/>
        <end position="299"/>
    </location>
</feature>
<evidence type="ECO:0000256" key="1">
    <source>
        <dbReference type="ARBA" id="ARBA00001974"/>
    </source>
</evidence>
<keyword evidence="7" id="KW-0862">Zinc</keyword>
<evidence type="ECO:0000256" key="7">
    <source>
        <dbReference type="ARBA" id="ARBA00022833"/>
    </source>
</evidence>
<dbReference type="GO" id="GO:0071949">
    <property type="term" value="F:FAD binding"/>
    <property type="evidence" value="ECO:0007669"/>
    <property type="project" value="InterPro"/>
</dbReference>
<comment type="catalytic activity">
    <reaction evidence="14">
        <text>(R)-malate + A = oxaloacetate + AH2</text>
        <dbReference type="Rhea" id="RHEA:67460"/>
        <dbReference type="ChEBI" id="CHEBI:13193"/>
        <dbReference type="ChEBI" id="CHEBI:15588"/>
        <dbReference type="ChEBI" id="CHEBI:16452"/>
        <dbReference type="ChEBI" id="CHEBI:17499"/>
    </reaction>
    <physiologicalReaction direction="left-to-right" evidence="14">
        <dbReference type="Rhea" id="RHEA:67461"/>
    </physiologicalReaction>
</comment>
<dbReference type="GO" id="GO:0004458">
    <property type="term" value="F:D-lactate dehydrogenase (cytochrome) activity"/>
    <property type="evidence" value="ECO:0007669"/>
    <property type="project" value="UniProtKB-EC"/>
</dbReference>
<dbReference type="PROSITE" id="PS51387">
    <property type="entry name" value="FAD_PCMH"/>
    <property type="match status" value="1"/>
</dbReference>
<dbReference type="EC" id="1.1.99.39" evidence="11"/>
<evidence type="ECO:0000256" key="11">
    <source>
        <dbReference type="ARBA" id="ARBA00039003"/>
    </source>
</evidence>
<keyword evidence="6" id="KW-0274">FAD</keyword>
<dbReference type="AlphaFoldDB" id="A0A4S8R444"/>
<dbReference type="FunFam" id="1.10.45.10:FF:000001">
    <property type="entry name" value="D-lactate dehydrogenase mitochondrial"/>
    <property type="match status" value="1"/>
</dbReference>
<evidence type="ECO:0000256" key="5">
    <source>
        <dbReference type="ARBA" id="ARBA00022723"/>
    </source>
</evidence>
<evidence type="ECO:0000313" key="18">
    <source>
        <dbReference type="Proteomes" id="UP000308671"/>
    </source>
</evidence>
<dbReference type="InterPro" id="IPR036318">
    <property type="entry name" value="FAD-bd_PCMH-like_sf"/>
</dbReference>
<gene>
    <name evidence="17" type="ORF">BGAL_0097g00290</name>
</gene>
<dbReference type="InterPro" id="IPR004113">
    <property type="entry name" value="FAD-bd_oxidored_4_C"/>
</dbReference>
<dbReference type="InterPro" id="IPR016171">
    <property type="entry name" value="Vanillyl_alc_oxidase_C-sub2"/>
</dbReference>
<dbReference type="Gene3D" id="3.30.70.2190">
    <property type="match status" value="1"/>
</dbReference>
<evidence type="ECO:0000256" key="3">
    <source>
        <dbReference type="ARBA" id="ARBA00008000"/>
    </source>
</evidence>
<evidence type="ECO:0000256" key="4">
    <source>
        <dbReference type="ARBA" id="ARBA00022630"/>
    </source>
</evidence>
<organism evidence="17 18">
    <name type="scientific">Botrytis galanthina</name>
    <dbReference type="NCBI Taxonomy" id="278940"/>
    <lineage>
        <taxon>Eukaryota</taxon>
        <taxon>Fungi</taxon>
        <taxon>Dikarya</taxon>
        <taxon>Ascomycota</taxon>
        <taxon>Pezizomycotina</taxon>
        <taxon>Leotiomycetes</taxon>
        <taxon>Helotiales</taxon>
        <taxon>Sclerotiniaceae</taxon>
        <taxon>Botrytis</taxon>
    </lineage>
</organism>
<protein>
    <recommendedName>
        <fullName evidence="12">D-2-hydroxyglutarate dehydrogenase, mitochondrial</fullName>
        <ecNumber evidence="11">1.1.99.39</ecNumber>
    </recommendedName>
</protein>
<evidence type="ECO:0000256" key="12">
    <source>
        <dbReference type="ARBA" id="ARBA00039639"/>
    </source>
</evidence>
<name>A0A4S8R444_9HELO</name>
<dbReference type="GO" id="GO:0051990">
    <property type="term" value="F:(R)-2-hydroxyglutarate dehydrogenase activity"/>
    <property type="evidence" value="ECO:0007669"/>
    <property type="project" value="UniProtKB-EC"/>
</dbReference>
<dbReference type="EMBL" id="PQXL01000097">
    <property type="protein sequence ID" value="THV51851.1"/>
    <property type="molecule type" value="Genomic_DNA"/>
</dbReference>
<dbReference type="SUPFAM" id="SSF56176">
    <property type="entry name" value="FAD-binding/transporter-associated domain-like"/>
    <property type="match status" value="1"/>
</dbReference>
<dbReference type="Proteomes" id="UP000308671">
    <property type="component" value="Unassembled WGS sequence"/>
</dbReference>
<dbReference type="Gene3D" id="3.30.465.10">
    <property type="match status" value="1"/>
</dbReference>
<dbReference type="FunFam" id="3.30.43.10:FF:000002">
    <property type="entry name" value="D-2-hydroxyglutarate dehydrogenase, mitochondrial"/>
    <property type="match status" value="1"/>
</dbReference>
<proteinExistence type="inferred from homology"/>
<accession>A0A4S8R444</accession>
<dbReference type="GO" id="GO:0006108">
    <property type="term" value="P:malate metabolic process"/>
    <property type="evidence" value="ECO:0007669"/>
    <property type="project" value="UniProtKB-ARBA"/>
</dbReference>
<dbReference type="InterPro" id="IPR016164">
    <property type="entry name" value="FAD-linked_Oxase-like_C"/>
</dbReference>
<evidence type="ECO:0000256" key="8">
    <source>
        <dbReference type="ARBA" id="ARBA00022946"/>
    </source>
</evidence>
<dbReference type="OrthoDB" id="5332616at2759"/>
<keyword evidence="18" id="KW-1185">Reference proteome</keyword>
<evidence type="ECO:0000256" key="14">
    <source>
        <dbReference type="ARBA" id="ARBA00049267"/>
    </source>
</evidence>
<dbReference type="InterPro" id="IPR016167">
    <property type="entry name" value="FAD-bd_PCMH_sub1"/>
</dbReference>
<evidence type="ECO:0000256" key="13">
    <source>
        <dbReference type="ARBA" id="ARBA00045410"/>
    </source>
</evidence>
<dbReference type="InterPro" id="IPR016166">
    <property type="entry name" value="FAD-bd_PCMH"/>
</dbReference>
<comment type="similarity">
    <text evidence="3">Belongs to the FAD-binding oxidoreductase/transferase type 4 family.</text>
</comment>
<evidence type="ECO:0000256" key="6">
    <source>
        <dbReference type="ARBA" id="ARBA00022827"/>
    </source>
</evidence>
<sequence length="552" mass="61022">MAVRSRIALAARRARVSPASSSCSKIRSLRPLTQTRWQSTASTEDTEGIAKGTTGTSKTIKFTSETYPDLKRDSRFAQITEENVKFFKDLLGKESAIIDGVTKDATDDLEPFNGDWMRKYRGHTSLVLKPGSTEEVSKILKYCNDNMLAVVPQGGNTGLVGGSVPVFDEIVINMSRMNQIRSFDEVSGTLVVDAGVVLEVADNYLAERKHIFPLDLGAKGSCHIGGNVATNAGGLRLLRYGSLHGNVLGIEAVLPDGTIVDDLSKLRKNNTGYDLKQLFIGGEGTIGIITGISIICPQRSNAINVAFFGLESFEKVQEAFKEAKGQLSEILSAFELMDSHSQDLVQRVTKNKRPLEGEYPFYCLIETSGSNSEHDQEKLNNFLEHVMEKEIVSDGTLAENATQIKDLWSWREGIPECLGHWGGVYKYDLSIPLKELYQLVEDVREKITEAGLIGDTEYHPVVGVVGYGHMGDSNLHLNVATRSYDKRVEKVLEPFVYEWIAKRNGSISAEHGLGLAKKNYIGYSRSETMIGLMKGIKNLYDPNGIMNPYKYI</sequence>
<keyword evidence="8" id="KW-0809">Transit peptide</keyword>
<comment type="caution">
    <text evidence="17">The sequence shown here is derived from an EMBL/GenBank/DDBJ whole genome shotgun (WGS) entry which is preliminary data.</text>
</comment>
<evidence type="ECO:0000256" key="15">
    <source>
        <dbReference type="ARBA" id="ARBA00051436"/>
    </source>
</evidence>
<comment type="subcellular location">
    <subcellularLocation>
        <location evidence="2">Mitochondrion</location>
    </subcellularLocation>
</comment>
<evidence type="ECO:0000259" key="16">
    <source>
        <dbReference type="PROSITE" id="PS51387"/>
    </source>
</evidence>
<dbReference type="InterPro" id="IPR051264">
    <property type="entry name" value="FAD-oxidored/transferase_4"/>
</dbReference>
<dbReference type="SUPFAM" id="SSF55103">
    <property type="entry name" value="FAD-linked oxidases, C-terminal domain"/>
    <property type="match status" value="1"/>
</dbReference>
<evidence type="ECO:0000256" key="2">
    <source>
        <dbReference type="ARBA" id="ARBA00004173"/>
    </source>
</evidence>
<dbReference type="Pfam" id="PF01565">
    <property type="entry name" value="FAD_binding_4"/>
    <property type="match status" value="1"/>
</dbReference>
<evidence type="ECO:0000256" key="9">
    <source>
        <dbReference type="ARBA" id="ARBA00023002"/>
    </source>
</evidence>
<dbReference type="GO" id="GO:0046872">
    <property type="term" value="F:metal ion binding"/>
    <property type="evidence" value="ECO:0007669"/>
    <property type="project" value="UniProtKB-KW"/>
</dbReference>
<evidence type="ECO:0000256" key="10">
    <source>
        <dbReference type="ARBA" id="ARBA00023128"/>
    </source>
</evidence>
<dbReference type="InterPro" id="IPR016169">
    <property type="entry name" value="FAD-bd_PCMH_sub2"/>
</dbReference>
<comment type="catalytic activity">
    <reaction evidence="15">
        <text>(R)-lactate + 2 Fe(III)-[cytochrome c] = 2 Fe(II)-[cytochrome c] + pyruvate + 2 H(+)</text>
        <dbReference type="Rhea" id="RHEA:13521"/>
        <dbReference type="Rhea" id="RHEA-COMP:10350"/>
        <dbReference type="Rhea" id="RHEA-COMP:14399"/>
        <dbReference type="ChEBI" id="CHEBI:15361"/>
        <dbReference type="ChEBI" id="CHEBI:15378"/>
        <dbReference type="ChEBI" id="CHEBI:16004"/>
        <dbReference type="ChEBI" id="CHEBI:29033"/>
        <dbReference type="ChEBI" id="CHEBI:29034"/>
        <dbReference type="EC" id="1.1.2.4"/>
    </reaction>
</comment>
<comment type="function">
    <text evidence="13">Catalyzes the oxidation of D-2-hydroxyglutarate (D-2-HG) to alpha-ketoglutarate. Also catalyzes the oxidation of other D-2-hydroxyacids, such as D-malate (D-MAL) and D-lactate (D-LAC). Exhibits high activities towards D-2-HG and D-MAL but a very weak activity towards D-LAC.</text>
</comment>
<dbReference type="FunFam" id="3.30.70.2740:FF:000002">
    <property type="entry name" value="D-2-hydroxyglutarate dehydrogenase mitochondrial"/>
    <property type="match status" value="1"/>
</dbReference>
<keyword evidence="9" id="KW-0560">Oxidoreductase</keyword>
<dbReference type="Pfam" id="PF02913">
    <property type="entry name" value="FAD-oxidase_C"/>
    <property type="match status" value="1"/>
</dbReference>
<comment type="cofactor">
    <cofactor evidence="1">
        <name>FAD</name>
        <dbReference type="ChEBI" id="CHEBI:57692"/>
    </cofactor>
</comment>
<keyword evidence="10" id="KW-0496">Mitochondrion</keyword>
<dbReference type="Gene3D" id="1.10.45.10">
    <property type="entry name" value="Vanillyl-alcohol Oxidase, Chain A, domain 4"/>
    <property type="match status" value="1"/>
</dbReference>
<dbReference type="Gene3D" id="3.30.70.2740">
    <property type="match status" value="1"/>
</dbReference>
<dbReference type="Gene3D" id="3.30.43.10">
    <property type="entry name" value="Uridine Diphospho-n-acetylenolpyruvylglucosamine Reductase, domain 2"/>
    <property type="match status" value="1"/>
</dbReference>
<dbReference type="InterPro" id="IPR006094">
    <property type="entry name" value="Oxid_FAD_bind_N"/>
</dbReference>
<keyword evidence="5" id="KW-0479">Metal-binding</keyword>
<dbReference type="FunFam" id="3.30.70.2190:FF:000001">
    <property type="entry name" value="D-2-hydroxyglutarate dehydrogenase mitochondrial"/>
    <property type="match status" value="1"/>
</dbReference>
<dbReference type="PANTHER" id="PTHR43716">
    <property type="entry name" value="D-2-HYDROXYGLUTARATE DEHYDROGENASE, MITOCHONDRIAL"/>
    <property type="match status" value="1"/>
</dbReference>
<reference evidence="17 18" key="1">
    <citation type="submission" date="2017-12" db="EMBL/GenBank/DDBJ databases">
        <title>Comparative genomics of Botrytis spp.</title>
        <authorList>
            <person name="Valero-Jimenez C.A."/>
            <person name="Tapia P."/>
            <person name="Veloso J."/>
            <person name="Silva-Moreno E."/>
            <person name="Staats M."/>
            <person name="Valdes J.H."/>
            <person name="Van Kan J.A.L."/>
        </authorList>
    </citation>
    <scope>NUCLEOTIDE SEQUENCE [LARGE SCALE GENOMIC DNA]</scope>
    <source>
        <strain evidence="17 18">MUCL435</strain>
    </source>
</reference>
<dbReference type="GO" id="GO:0005739">
    <property type="term" value="C:mitochondrion"/>
    <property type="evidence" value="ECO:0007669"/>
    <property type="project" value="UniProtKB-SubCell"/>
</dbReference>